<dbReference type="Proteomes" id="UP000887565">
    <property type="component" value="Unplaced"/>
</dbReference>
<sequence length="1582" mass="178574">MASYDLIDNVLEIGDNDFSNEFFTARFAEFYTRHFGPYGLRFNGARFIYMLYGAILSLPLTEKISNHDIDGLLVAKKSNNLKLIISYKTPDGRLSLKLLSFDSSLLPSIPFAEQSIILDAQRLLSFVKKRPIDQTELKVALNQIHEITFQYKAEQGLLRVRPKITSLSYYMDQNLMNSHFEFPELLLLQQSPFAESASIFMKQLQSDVYDVVRYNSHEFIRLLILQNLAAAQSLQLHLFLIGALEMNWARSHQLNIQPIFETSGNIIGGVTVSHTPSEKPWKAVSSPFVVQLLTSDFPPSHESYAANMYSKMVKGLPSTQSRKIVVIGVDRNKLLEISREVNHVPASHLFSFTFLLDLDPMENLVDLLLKPFSQTTLPRMNYCIRNLNLRGKYGLHTYLYGQLMSYKKYDIEKYVYQSSAAPQEMTTFAFKLRGTDTGVLLNIVQTSSGHEAISAGNIVSTDKLSINVLLQVTVHQVYKINDNDHIEVHLIQSDAQFVDHANLLRGDEKGDWLPISTVNPDDVLLDIERRPESFDQLTNADTLHIMFDSIENTLLRLRADRMSFQDIVHFISGLFSGWKKIFYYGFLGILKSDGSPVFISTLSTSDGDQVYLVGEKLKEISRKYVRRDYISNALRRIASFVCITHSSENGNRFGIARLSTYGKHKSTFESCLSRSNVRVKRNSIMNIPCLDDESTELQEEHSLRIQSDTLLEEKLPPLVKSVHIKMQHLKTVSKISKVIMTVQMFKDMVGALIRGDYKTFAINTVFLASGPLLECLSMKMIAKGVILDGSVLSRSLLISAPFLSRLPVMGFVGFDLYEQVKAYKSGAKGAIINIAGDSAILTVDFATVSIEGAEALGLISGVADVAGPIGLAIGTAIFVGVDIYNSVKAVSNIDAMVHLTGWQKFTTGLSSFLHITPPKTVQQEILERTIVDASIDNAAKFFKNYSSVKYYVFPSYQENGGFVENNIIDLTKKVTRLAHSWPKNVADTKLICAGNNDLQVSRTSRILLNCSNSFGYESSSKDNIAVILMGHGNDTVKTFRGKPTIFLIGNGHKFIVGSSEDDIFIFEANYTSGYINGKLGKNLINLANFTQEHSIKINFLKRRLTYSGGKVKMYHIHSVIGRPLVKEIVLCNCHTHYLNTQGGLAVSPDIVILKKKDCPYDTTIRINGAINVKNEAIRGSFKYMLSERFTATISLRCATDASHQFAFEQNLEDLYELHAVNLDNVSLCYNLTFRSKGSTLTLGNIHHNAVYMFKDQSELKIHNDTVSITSFTNETVANIYEKYVLLSKKLNAVIRIYSMLHNVSLLFGGGMAIHHGASRGNSSNHINILPNDPDHETYLVGGENQNVFRISMQHLHNITVCSLKRMPAVTIIDYAKNDYVNVIDLYEIILLIHEHFFGQVIVKIDTQNLDLIMRVYAECSNSRMTNIINVTLDGALEDKNYEHIVVNMRRPMTIRLVEHTALLVPADYHVRNESYIMIHSGLIEPNTTIVSPRALGRHDIITYNATNLIITNLKYMKINQSDLIFIILKDFFHFNELRTLRLQFLDQIVELSREIDELHSEFEDFDDFLSEETDRYSIAYNE</sequence>
<evidence type="ECO:0000313" key="2">
    <source>
        <dbReference type="WBParaSite" id="nRc.2.0.1.t41478-RA"/>
    </source>
</evidence>
<reference evidence="2" key="1">
    <citation type="submission" date="2022-11" db="UniProtKB">
        <authorList>
            <consortium name="WormBaseParasite"/>
        </authorList>
    </citation>
    <scope>IDENTIFICATION</scope>
</reference>
<organism evidence="1 2">
    <name type="scientific">Romanomermis culicivorax</name>
    <name type="common">Nematode worm</name>
    <dbReference type="NCBI Taxonomy" id="13658"/>
    <lineage>
        <taxon>Eukaryota</taxon>
        <taxon>Metazoa</taxon>
        <taxon>Ecdysozoa</taxon>
        <taxon>Nematoda</taxon>
        <taxon>Enoplea</taxon>
        <taxon>Dorylaimia</taxon>
        <taxon>Mermithida</taxon>
        <taxon>Mermithoidea</taxon>
        <taxon>Mermithidae</taxon>
        <taxon>Romanomermis</taxon>
    </lineage>
</organism>
<dbReference type="WBParaSite" id="nRc.2.0.1.t41478-RA">
    <property type="protein sequence ID" value="nRc.2.0.1.t41478-RA"/>
    <property type="gene ID" value="nRc.2.0.1.g41478"/>
</dbReference>
<evidence type="ECO:0000313" key="1">
    <source>
        <dbReference type="Proteomes" id="UP000887565"/>
    </source>
</evidence>
<protein>
    <submittedName>
        <fullName evidence="2">Uncharacterized protein</fullName>
    </submittedName>
</protein>
<name>A0A915KRT9_ROMCU</name>
<keyword evidence="1" id="KW-1185">Reference proteome</keyword>
<proteinExistence type="predicted"/>
<accession>A0A915KRT9</accession>